<gene>
    <name evidence="13" type="ORF">BN869_000005476_1</name>
</gene>
<dbReference type="EMBL" id="CDPU01000014">
    <property type="protein sequence ID" value="CEO49419.1"/>
    <property type="molecule type" value="Genomic_DNA"/>
</dbReference>
<dbReference type="FunFam" id="1.20.1720.10:FF:000014">
    <property type="entry name" value="MFS drug transporter, putative"/>
    <property type="match status" value="1"/>
</dbReference>
<name>A0A0B7JWQ0_BIOOC</name>
<dbReference type="PANTHER" id="PTHR23501">
    <property type="entry name" value="MAJOR FACILITATOR SUPERFAMILY"/>
    <property type="match status" value="1"/>
</dbReference>
<evidence type="ECO:0000256" key="3">
    <source>
        <dbReference type="ARBA" id="ARBA00022448"/>
    </source>
</evidence>
<feature type="domain" description="Major facilitator superfamily (MFS) profile" evidence="12">
    <location>
        <begin position="53"/>
        <end position="543"/>
    </location>
</feature>
<comment type="subcellular location">
    <subcellularLocation>
        <location evidence="1">Vacuole membrane</location>
        <topology evidence="1">Multi-pass membrane protein</topology>
    </subcellularLocation>
</comment>
<feature type="region of interest" description="Disordered" evidence="10">
    <location>
        <begin position="556"/>
        <end position="585"/>
    </location>
</feature>
<feature type="transmembrane region" description="Helical" evidence="11">
    <location>
        <begin position="143"/>
        <end position="164"/>
    </location>
</feature>
<feature type="region of interest" description="Disordered" evidence="10">
    <location>
        <begin position="1"/>
        <end position="44"/>
    </location>
</feature>
<dbReference type="Gene3D" id="1.20.1720.10">
    <property type="entry name" value="Multidrug resistance protein D"/>
    <property type="match status" value="1"/>
</dbReference>
<dbReference type="Pfam" id="PF07690">
    <property type="entry name" value="MFS_1"/>
    <property type="match status" value="1"/>
</dbReference>
<dbReference type="FunFam" id="1.20.1250.20:FF:000196">
    <property type="entry name" value="MFS toxin efflux pump (AflT)"/>
    <property type="match status" value="1"/>
</dbReference>
<feature type="transmembrane region" description="Helical" evidence="11">
    <location>
        <begin position="437"/>
        <end position="463"/>
    </location>
</feature>
<organism evidence="13">
    <name type="scientific">Bionectria ochroleuca</name>
    <name type="common">Gliocladium roseum</name>
    <dbReference type="NCBI Taxonomy" id="29856"/>
    <lineage>
        <taxon>Eukaryota</taxon>
        <taxon>Fungi</taxon>
        <taxon>Dikarya</taxon>
        <taxon>Ascomycota</taxon>
        <taxon>Pezizomycotina</taxon>
        <taxon>Sordariomycetes</taxon>
        <taxon>Hypocreomycetidae</taxon>
        <taxon>Hypocreales</taxon>
        <taxon>Bionectriaceae</taxon>
        <taxon>Clonostachys</taxon>
    </lineage>
</organism>
<dbReference type="CDD" id="cd17502">
    <property type="entry name" value="MFS_Azr1_MDR_like"/>
    <property type="match status" value="1"/>
</dbReference>
<feature type="transmembrane region" description="Helical" evidence="11">
    <location>
        <begin position="312"/>
        <end position="337"/>
    </location>
</feature>
<dbReference type="AlphaFoldDB" id="A0A0B7JWQ0"/>
<keyword evidence="4 11" id="KW-0812">Transmembrane</keyword>
<dbReference type="Gene3D" id="1.20.1250.20">
    <property type="entry name" value="MFS general substrate transporter like domains"/>
    <property type="match status" value="1"/>
</dbReference>
<feature type="compositionally biased region" description="Basic and acidic residues" evidence="10">
    <location>
        <begin position="12"/>
        <end position="26"/>
    </location>
</feature>
<dbReference type="PRINTS" id="PR01036">
    <property type="entry name" value="TCRTETB"/>
</dbReference>
<evidence type="ECO:0000256" key="2">
    <source>
        <dbReference type="ARBA" id="ARBA00007520"/>
    </source>
</evidence>
<dbReference type="GO" id="GO:0005886">
    <property type="term" value="C:plasma membrane"/>
    <property type="evidence" value="ECO:0007669"/>
    <property type="project" value="TreeGrafter"/>
</dbReference>
<evidence type="ECO:0000256" key="6">
    <source>
        <dbReference type="ARBA" id="ARBA00023136"/>
    </source>
</evidence>
<keyword evidence="3" id="KW-0813">Transport</keyword>
<dbReference type="InterPro" id="IPR020846">
    <property type="entry name" value="MFS_dom"/>
</dbReference>
<accession>A0A0B7JWQ0</accession>
<sequence>MTETLVVQNPVLEDHAVATPDKRPADTDNDPSPPPDDNEPPATTLSPLQIATVMSCLCACVFVTALDITIVATAVPAITHDLSSGTGYTWIGAAFTLTHCAATPVWAKISDIWGRKSILLWANAIFFAGSLACALSKHINALIAARAIQGLGAGGMATIVNVCISDLFSQRKRSFYYGLTSVVWALASGIGPVLGGVFTSRIGWRWCFWINLPITGAVFPLLYFTLKLPNPKTPIRAGLKAIDWTGSFLILGGAVMLLLGLHLGGEVSPWGSPTIICLLIFSFVAGGLFIVNESKVARYPVIPMRLFRDRSAAASFAVTFLHSFAFMGVAWYLPLYFQAVLLSSPLMSGVYLLPFIVSSSVAAALTGAYIQWSGRYLPPIFCGLVCTTLGVGLMIDIGVEAHWGKLITYQLVGGAGFGLNIEGPLLAVQTAVPAQDVAVATAAMSFTRTISTSISIVIGGVVFQNEMSRKKGGLESQLGPDVAELLGGGSAAANVEIVQSLPVEQQIIAQKAFYESIRSIWILYVAFSGAGLLLGFLIRGNHLNTDHEVTKVGLEELKGDQSTDQSRSNKDSSATTTLSARRTES</sequence>
<reference evidence="13" key="1">
    <citation type="submission" date="2015-01" db="EMBL/GenBank/DDBJ databases">
        <authorList>
            <person name="Durling Mikael"/>
        </authorList>
    </citation>
    <scope>NUCLEOTIDE SEQUENCE</scope>
</reference>
<dbReference type="SUPFAM" id="SSF103473">
    <property type="entry name" value="MFS general substrate transporter"/>
    <property type="match status" value="1"/>
</dbReference>
<dbReference type="PROSITE" id="PS50850">
    <property type="entry name" value="MFS"/>
    <property type="match status" value="1"/>
</dbReference>
<keyword evidence="5 11" id="KW-1133">Transmembrane helix</keyword>
<dbReference type="PANTHER" id="PTHR23501:SF102">
    <property type="entry name" value="DRUG TRANSPORTER, PUTATIVE (AFU_ORTHOLOGUE AFUA_3G08530)-RELATED"/>
    <property type="match status" value="1"/>
</dbReference>
<evidence type="ECO:0000256" key="7">
    <source>
        <dbReference type="ARBA" id="ARBA00057269"/>
    </source>
</evidence>
<keyword evidence="6 11" id="KW-0472">Membrane</keyword>
<evidence type="ECO:0000256" key="4">
    <source>
        <dbReference type="ARBA" id="ARBA00022692"/>
    </source>
</evidence>
<dbReference type="InterPro" id="IPR036259">
    <property type="entry name" value="MFS_trans_sf"/>
</dbReference>
<feature type="transmembrane region" description="Helical" evidence="11">
    <location>
        <begin position="270"/>
        <end position="291"/>
    </location>
</feature>
<feature type="transmembrane region" description="Helical" evidence="11">
    <location>
        <begin position="118"/>
        <end position="137"/>
    </location>
</feature>
<proteinExistence type="inferred from homology"/>
<comment type="similarity">
    <text evidence="2">Belongs to the major facilitator superfamily. TCR/Tet family.</text>
</comment>
<evidence type="ECO:0000256" key="5">
    <source>
        <dbReference type="ARBA" id="ARBA00022989"/>
    </source>
</evidence>
<evidence type="ECO:0000256" key="1">
    <source>
        <dbReference type="ARBA" id="ARBA00004128"/>
    </source>
</evidence>
<dbReference type="InterPro" id="IPR011701">
    <property type="entry name" value="MFS"/>
</dbReference>
<feature type="transmembrane region" description="Helical" evidence="11">
    <location>
        <begin position="50"/>
        <end position="75"/>
    </location>
</feature>
<dbReference type="GO" id="GO:0005774">
    <property type="term" value="C:vacuolar membrane"/>
    <property type="evidence" value="ECO:0007669"/>
    <property type="project" value="UniProtKB-SubCell"/>
</dbReference>
<evidence type="ECO:0000313" key="13">
    <source>
        <dbReference type="EMBL" id="CEO49419.1"/>
    </source>
</evidence>
<evidence type="ECO:0000259" key="12">
    <source>
        <dbReference type="PROSITE" id="PS50850"/>
    </source>
</evidence>
<feature type="transmembrane region" description="Helical" evidence="11">
    <location>
        <begin position="349"/>
        <end position="369"/>
    </location>
</feature>
<dbReference type="GO" id="GO:0022857">
    <property type="term" value="F:transmembrane transporter activity"/>
    <property type="evidence" value="ECO:0007669"/>
    <property type="project" value="InterPro"/>
</dbReference>
<protein>
    <recommendedName>
        <fullName evidence="8">Efflux pump dotC</fullName>
    </recommendedName>
    <alternativeName>
        <fullName evidence="9">Dothistromin biosynthesis protein C</fullName>
    </alternativeName>
</protein>
<feature type="transmembrane region" description="Helical" evidence="11">
    <location>
        <begin position="87"/>
        <end position="106"/>
    </location>
</feature>
<comment type="function">
    <text evidence="7">Efflux pump; part of the gene cluster that mediates the biosynthesis of dothistromin (DOTH), a polyketide toxin very similar in structure to the aflatoxin precursor, versicolorin B. One function of dotC may be to transport early-stage dothistromin biosynthetic intermediates from the cytoplasm into vacuoles, thereby affecting the rate of dothistromin production.</text>
</comment>
<evidence type="ECO:0000256" key="10">
    <source>
        <dbReference type="SAM" id="MobiDB-lite"/>
    </source>
</evidence>
<evidence type="ECO:0000256" key="8">
    <source>
        <dbReference type="ARBA" id="ARBA00069956"/>
    </source>
</evidence>
<feature type="transmembrane region" description="Helical" evidence="11">
    <location>
        <begin position="520"/>
        <end position="538"/>
    </location>
</feature>
<feature type="transmembrane region" description="Helical" evidence="11">
    <location>
        <begin position="376"/>
        <end position="395"/>
    </location>
</feature>
<feature type="compositionally biased region" description="Low complexity" evidence="10">
    <location>
        <begin position="572"/>
        <end position="585"/>
    </location>
</feature>
<feature type="transmembrane region" description="Helical" evidence="11">
    <location>
        <begin position="203"/>
        <end position="224"/>
    </location>
</feature>
<evidence type="ECO:0000256" key="11">
    <source>
        <dbReference type="SAM" id="Phobius"/>
    </source>
</evidence>
<evidence type="ECO:0000256" key="9">
    <source>
        <dbReference type="ARBA" id="ARBA00083178"/>
    </source>
</evidence>
<feature type="transmembrane region" description="Helical" evidence="11">
    <location>
        <begin position="244"/>
        <end position="264"/>
    </location>
</feature>
<feature type="transmembrane region" description="Helical" evidence="11">
    <location>
        <begin position="176"/>
        <end position="197"/>
    </location>
</feature>